<dbReference type="PANTHER" id="PTHR30026">
    <property type="entry name" value="OUTER MEMBRANE PROTEIN TOLC"/>
    <property type="match status" value="1"/>
</dbReference>
<evidence type="ECO:0000256" key="1">
    <source>
        <dbReference type="ARBA" id="ARBA00004442"/>
    </source>
</evidence>
<feature type="region of interest" description="Disordered" evidence="12">
    <location>
        <begin position="364"/>
        <end position="383"/>
    </location>
</feature>
<feature type="coiled-coil region" evidence="11">
    <location>
        <begin position="448"/>
        <end position="499"/>
    </location>
</feature>
<dbReference type="SUPFAM" id="SSF48452">
    <property type="entry name" value="TPR-like"/>
    <property type="match status" value="1"/>
</dbReference>
<protein>
    <submittedName>
        <fullName evidence="13">Tetratricopeptide repeat protein</fullName>
    </submittedName>
</protein>
<dbReference type="SMART" id="SM00028">
    <property type="entry name" value="TPR"/>
    <property type="match status" value="3"/>
</dbReference>
<evidence type="ECO:0000313" key="14">
    <source>
        <dbReference type="Proteomes" id="UP000266426"/>
    </source>
</evidence>
<feature type="compositionally biased region" description="Acidic residues" evidence="12">
    <location>
        <begin position="194"/>
        <end position="205"/>
    </location>
</feature>
<dbReference type="GO" id="GO:1990281">
    <property type="term" value="C:efflux pump complex"/>
    <property type="evidence" value="ECO:0007669"/>
    <property type="project" value="TreeGrafter"/>
</dbReference>
<dbReference type="InterPro" id="IPR051906">
    <property type="entry name" value="TolC-like"/>
</dbReference>
<keyword evidence="9" id="KW-0998">Cell outer membrane</keyword>
<dbReference type="InterPro" id="IPR003423">
    <property type="entry name" value="OMP_efflux"/>
</dbReference>
<dbReference type="GO" id="GO:0009279">
    <property type="term" value="C:cell outer membrane"/>
    <property type="evidence" value="ECO:0007669"/>
    <property type="project" value="UniProtKB-SubCell"/>
</dbReference>
<evidence type="ECO:0000256" key="2">
    <source>
        <dbReference type="ARBA" id="ARBA00007613"/>
    </source>
</evidence>
<evidence type="ECO:0000256" key="12">
    <source>
        <dbReference type="SAM" id="MobiDB-lite"/>
    </source>
</evidence>
<dbReference type="PROSITE" id="PS50005">
    <property type="entry name" value="TPR"/>
    <property type="match status" value="3"/>
</dbReference>
<dbReference type="Gene3D" id="1.20.1600.10">
    <property type="entry name" value="Outer membrane efflux proteins (OEP)"/>
    <property type="match status" value="1"/>
</dbReference>
<keyword evidence="6" id="KW-0677">Repeat</keyword>
<feature type="repeat" description="TPR" evidence="10">
    <location>
        <begin position="136"/>
        <end position="169"/>
    </location>
</feature>
<name>A0A3A4QSP4_9BACT</name>
<accession>A0A3A4QSP4</accession>
<evidence type="ECO:0000256" key="10">
    <source>
        <dbReference type="PROSITE-ProRule" id="PRU00339"/>
    </source>
</evidence>
<dbReference type="PANTHER" id="PTHR30026:SF20">
    <property type="entry name" value="OUTER MEMBRANE PROTEIN TOLC"/>
    <property type="match status" value="1"/>
</dbReference>
<evidence type="ECO:0000256" key="4">
    <source>
        <dbReference type="ARBA" id="ARBA00022452"/>
    </source>
</evidence>
<dbReference type="InterPro" id="IPR011990">
    <property type="entry name" value="TPR-like_helical_dom_sf"/>
</dbReference>
<dbReference type="Gene3D" id="1.25.40.10">
    <property type="entry name" value="Tetratricopeptide repeat domain"/>
    <property type="match status" value="2"/>
</dbReference>
<evidence type="ECO:0000256" key="11">
    <source>
        <dbReference type="SAM" id="Coils"/>
    </source>
</evidence>
<evidence type="ECO:0000256" key="9">
    <source>
        <dbReference type="ARBA" id="ARBA00023237"/>
    </source>
</evidence>
<comment type="subcellular location">
    <subcellularLocation>
        <location evidence="1">Cell outer membrane</location>
    </subcellularLocation>
</comment>
<organism evidence="13 14">
    <name type="scientific">Candidatus Auribacter fodinae</name>
    <dbReference type="NCBI Taxonomy" id="2093366"/>
    <lineage>
        <taxon>Bacteria</taxon>
        <taxon>Pseudomonadati</taxon>
        <taxon>Candidatus Auribacterota</taxon>
        <taxon>Candidatus Auribacteria</taxon>
        <taxon>Candidatus Auribacterales</taxon>
        <taxon>Candidatus Auribacteraceae</taxon>
        <taxon>Candidatus Auribacter</taxon>
    </lineage>
</organism>
<evidence type="ECO:0000256" key="5">
    <source>
        <dbReference type="ARBA" id="ARBA00022692"/>
    </source>
</evidence>
<sequence>MIQIKSKYPLIIIIICLSLVKFITAEEKNFASPSSEDTVLLAQAEETDDTADTVDGVENEELRQFIDTGRKYYRQRQYQSAIDEWKKALALDPENIKIQKYISRAQAKLGITEEKPPTEAVEQAVTPSEQGEAGTVSELIDQGRNFYREGKYEEALAVWENAYKLDPENKRLSRYLIKAKEKVSAGPGEVPAEAPEEGAVPEEEAAEKAEAPAEAKGYDELVTQGKDYFRAGDYENALSVWKQALEENPDDAVLQKYIEKAQSRLQEAQALKEAEPVAEEAPAAGEEVEAPAEPVAPPVIEQIEEEKDIVRRDLPWCVRIAIQNHREARIAEERIKKAEIDLFISRRNFFPNLTFIYSQAQGGSGTDFNTGTGSSTDEESSATRDFVRQRYRFQARHMVYNGGRARSEVNRAKIALDIERRDYNRVISQKALEVAKAYYEVARTEADLKIQYQLLKNAEDSLKLVEEQFKSGLVSELELLNLKALINQIHSQVAAAKQELSHAVLELQHVMNIDITTPIRVYPLEDVEINVDQRYNDIPLIQNVEIFEPTQQSTDTNDQLRQDSYVIYSLKNRADFMVEQLKLEKAQKDLDIAQTEFAPRFEVFGELGQGSEDSVQKTHQLDLSTEWASGVAVSWNFWGNTFELRREERAEAPSVTKVGTEQSREWEVAVGILDNMMPMSEKQELVIKKLEALNDLANQKNTIIEEVRDAYHNFLKAKISKDTAKSKIEFREKSVELYKLQRSLGELDTSKLLQSEIDLALEMSGLHKALSDYFVQLASLDAAIGKNNFYSEEEETKEQTAEQAEAEPSNDGEIAAAPQPESQEVVAFDGMLMKLDDKVTVGPATHKLVDGYKYRKWIALARSKSINLNDYTDKRVRIVGKKVSTEDWIDTVLVDSVFILENE</sequence>
<comment type="caution">
    <text evidence="13">The sequence shown here is derived from an EMBL/GenBank/DDBJ whole genome shotgun (WGS) entry which is preliminary data.</text>
</comment>
<feature type="region of interest" description="Disordered" evidence="12">
    <location>
        <begin position="184"/>
        <end position="215"/>
    </location>
</feature>
<gene>
    <name evidence="13" type="ORF">C4541_11020</name>
</gene>
<evidence type="ECO:0000256" key="8">
    <source>
        <dbReference type="ARBA" id="ARBA00023136"/>
    </source>
</evidence>
<keyword evidence="11" id="KW-0175">Coiled coil</keyword>
<proteinExistence type="inferred from homology"/>
<keyword evidence="7 10" id="KW-0802">TPR repeat</keyword>
<dbReference type="EMBL" id="QZJZ01000087">
    <property type="protein sequence ID" value="RJP57000.1"/>
    <property type="molecule type" value="Genomic_DNA"/>
</dbReference>
<dbReference type="Proteomes" id="UP000266426">
    <property type="component" value="Unassembled WGS sequence"/>
</dbReference>
<dbReference type="AlphaFoldDB" id="A0A3A4QSP4"/>
<evidence type="ECO:0000256" key="7">
    <source>
        <dbReference type="ARBA" id="ARBA00022803"/>
    </source>
</evidence>
<feature type="compositionally biased region" description="Basic and acidic residues" evidence="12">
    <location>
        <begin position="206"/>
        <end position="215"/>
    </location>
</feature>
<dbReference type="GO" id="GO:0015562">
    <property type="term" value="F:efflux transmembrane transporter activity"/>
    <property type="evidence" value="ECO:0007669"/>
    <property type="project" value="InterPro"/>
</dbReference>
<feature type="coiled-coil region" evidence="11">
    <location>
        <begin position="680"/>
        <end position="710"/>
    </location>
</feature>
<feature type="repeat" description="TPR" evidence="10">
    <location>
        <begin position="62"/>
        <end position="95"/>
    </location>
</feature>
<dbReference type="SUPFAM" id="SSF56954">
    <property type="entry name" value="Outer membrane efflux proteins (OEP)"/>
    <property type="match status" value="1"/>
</dbReference>
<dbReference type="Pfam" id="PF02321">
    <property type="entry name" value="OEP"/>
    <property type="match status" value="1"/>
</dbReference>
<dbReference type="InterPro" id="IPR019734">
    <property type="entry name" value="TPR_rpt"/>
</dbReference>
<reference evidence="13 14" key="1">
    <citation type="journal article" date="2017" name="ISME J.">
        <title>Energy and carbon metabolisms in a deep terrestrial subsurface fluid microbial community.</title>
        <authorList>
            <person name="Momper L."/>
            <person name="Jungbluth S.P."/>
            <person name="Lee M.D."/>
            <person name="Amend J.P."/>
        </authorList>
    </citation>
    <scope>NUCLEOTIDE SEQUENCE [LARGE SCALE GENOMIC DNA]</scope>
    <source>
        <strain evidence="13">SURF_26</strain>
    </source>
</reference>
<dbReference type="GO" id="GO:0015288">
    <property type="term" value="F:porin activity"/>
    <property type="evidence" value="ECO:0007669"/>
    <property type="project" value="TreeGrafter"/>
</dbReference>
<keyword evidence="8" id="KW-0472">Membrane</keyword>
<dbReference type="Pfam" id="PF07719">
    <property type="entry name" value="TPR_2"/>
    <property type="match status" value="2"/>
</dbReference>
<feature type="region of interest" description="Disordered" evidence="12">
    <location>
        <begin position="794"/>
        <end position="819"/>
    </location>
</feature>
<evidence type="ECO:0000256" key="6">
    <source>
        <dbReference type="ARBA" id="ARBA00022737"/>
    </source>
</evidence>
<keyword evidence="4" id="KW-1134">Transmembrane beta strand</keyword>
<feature type="repeat" description="TPR" evidence="10">
    <location>
        <begin position="218"/>
        <end position="251"/>
    </location>
</feature>
<comment type="similarity">
    <text evidence="2">Belongs to the outer membrane factor (OMF) (TC 1.B.17) family.</text>
</comment>
<evidence type="ECO:0000256" key="3">
    <source>
        <dbReference type="ARBA" id="ARBA00022448"/>
    </source>
</evidence>
<dbReference type="Pfam" id="PF13432">
    <property type="entry name" value="TPR_16"/>
    <property type="match status" value="1"/>
</dbReference>
<keyword evidence="3" id="KW-0813">Transport</keyword>
<evidence type="ECO:0000313" key="13">
    <source>
        <dbReference type="EMBL" id="RJP57000.1"/>
    </source>
</evidence>
<keyword evidence="5" id="KW-0812">Transmembrane</keyword>
<dbReference type="InterPro" id="IPR013105">
    <property type="entry name" value="TPR_2"/>
</dbReference>